<dbReference type="PANTHER" id="PTHR34310">
    <property type="entry name" value="DUF427 DOMAIN PROTEIN (AFU_ORTHOLOGUE AFUA_3G02220)"/>
    <property type="match status" value="1"/>
</dbReference>
<reference evidence="3" key="1">
    <citation type="submission" date="2017-08" db="EMBL/GenBank/DDBJ databases">
        <authorList>
            <person name="Varghese N."/>
            <person name="Submissions S."/>
        </authorList>
    </citation>
    <scope>NUCLEOTIDE SEQUENCE [LARGE SCALE GENOMIC DNA]</scope>
    <source>
        <strain evidence="3">USBA17B2</strain>
    </source>
</reference>
<evidence type="ECO:0000313" key="3">
    <source>
        <dbReference type="Proteomes" id="UP000219688"/>
    </source>
</evidence>
<gene>
    <name evidence="2" type="ORF">SAMN05421879_101461</name>
</gene>
<protein>
    <submittedName>
        <fullName evidence="2">Uncharacterized conserved protein, DUF427 family</fullName>
    </submittedName>
</protein>
<dbReference type="Proteomes" id="UP000219688">
    <property type="component" value="Unassembled WGS sequence"/>
</dbReference>
<dbReference type="InterPro" id="IPR007361">
    <property type="entry name" value="DUF427"/>
</dbReference>
<proteinExistence type="predicted"/>
<dbReference type="PANTHER" id="PTHR34310:SF9">
    <property type="entry name" value="BLR5716 PROTEIN"/>
    <property type="match status" value="1"/>
</dbReference>
<dbReference type="Gene3D" id="2.170.150.40">
    <property type="entry name" value="Domain of unknown function (DUF427)"/>
    <property type="match status" value="1"/>
</dbReference>
<dbReference type="RefSeq" id="WP_097186645.1">
    <property type="nucleotide sequence ID" value="NZ_OBQK01000001.1"/>
</dbReference>
<evidence type="ECO:0000259" key="1">
    <source>
        <dbReference type="Pfam" id="PF04248"/>
    </source>
</evidence>
<dbReference type="Pfam" id="PF04248">
    <property type="entry name" value="NTP_transf_9"/>
    <property type="match status" value="1"/>
</dbReference>
<sequence length="261" mass="28848">MAVDLLSITFDVLPQLRYAACEKRIRASRGGQPVADTTSALLVWEPRRLVPEYAVPAADLLVDLRPTQPLEPPDPLPPLLPPGHFGWHTTAGTPLALEGTEEEVAFRPDDPVLGGRVVLDFAAFDWVEEEEPVVGHPHDPSQRIDCLPSSRHVVVRLGGTVLAESRRPVALFETHLPPRWYLPREDVRMDLLTPSATTTLCAYKGRASYLSADVEGGADIAWSYPDPLHDGEPVRDLVCFWSERCEVTVDGRPVTERMPGL</sequence>
<dbReference type="EMBL" id="OBQK01000001">
    <property type="protein sequence ID" value="SOC52241.1"/>
    <property type="molecule type" value="Genomic_DNA"/>
</dbReference>
<dbReference type="InterPro" id="IPR038694">
    <property type="entry name" value="DUF427_sf"/>
</dbReference>
<evidence type="ECO:0000313" key="2">
    <source>
        <dbReference type="EMBL" id="SOC52241.1"/>
    </source>
</evidence>
<name>A0A285VI65_9MICO</name>
<accession>A0A285VI65</accession>
<dbReference type="AlphaFoldDB" id="A0A285VI65"/>
<organism evidence="2 3">
    <name type="scientific">Ornithinimicrobium cerasi</name>
    <dbReference type="NCBI Taxonomy" id="2248773"/>
    <lineage>
        <taxon>Bacteria</taxon>
        <taxon>Bacillati</taxon>
        <taxon>Actinomycetota</taxon>
        <taxon>Actinomycetes</taxon>
        <taxon>Micrococcales</taxon>
        <taxon>Ornithinimicrobiaceae</taxon>
        <taxon>Ornithinimicrobium</taxon>
    </lineage>
</organism>
<keyword evidence="3" id="KW-1185">Reference proteome</keyword>
<feature type="domain" description="DUF427" evidence="1">
    <location>
        <begin position="153"/>
        <end position="242"/>
    </location>
</feature>